<feature type="short sequence motif" description="DGA/G" evidence="4">
    <location>
        <begin position="403"/>
        <end position="405"/>
    </location>
</feature>
<organism evidence="7 8">
    <name type="scientific">Petrolisthes manimaculis</name>
    <dbReference type="NCBI Taxonomy" id="1843537"/>
    <lineage>
        <taxon>Eukaryota</taxon>
        <taxon>Metazoa</taxon>
        <taxon>Ecdysozoa</taxon>
        <taxon>Arthropoda</taxon>
        <taxon>Crustacea</taxon>
        <taxon>Multicrustacea</taxon>
        <taxon>Malacostraca</taxon>
        <taxon>Eumalacostraca</taxon>
        <taxon>Eucarida</taxon>
        <taxon>Decapoda</taxon>
        <taxon>Pleocyemata</taxon>
        <taxon>Anomura</taxon>
        <taxon>Galatheoidea</taxon>
        <taxon>Porcellanidae</taxon>
        <taxon>Petrolisthes</taxon>
    </lineage>
</organism>
<proteinExistence type="predicted"/>
<evidence type="ECO:0000256" key="2">
    <source>
        <dbReference type="ARBA" id="ARBA00022963"/>
    </source>
</evidence>
<dbReference type="PROSITE" id="PS51635">
    <property type="entry name" value="PNPLA"/>
    <property type="match status" value="1"/>
</dbReference>
<evidence type="ECO:0000256" key="5">
    <source>
        <dbReference type="SAM" id="MobiDB-lite"/>
    </source>
</evidence>
<feature type="active site" description="Nucleophile" evidence="4">
    <location>
        <position position="261"/>
    </location>
</feature>
<dbReference type="EMBL" id="JAWZYT010002137">
    <property type="protein sequence ID" value="KAK4306409.1"/>
    <property type="molecule type" value="Genomic_DNA"/>
</dbReference>
<comment type="caution">
    <text evidence="7">The sequence shown here is derived from an EMBL/GenBank/DDBJ whole genome shotgun (WGS) entry which is preliminary data.</text>
</comment>
<dbReference type="InterPro" id="IPR016035">
    <property type="entry name" value="Acyl_Trfase/lysoPLipase"/>
</dbReference>
<dbReference type="GO" id="GO:0016042">
    <property type="term" value="P:lipid catabolic process"/>
    <property type="evidence" value="ECO:0007669"/>
    <property type="project" value="UniProtKB-UniRule"/>
</dbReference>
<evidence type="ECO:0000256" key="1">
    <source>
        <dbReference type="ARBA" id="ARBA00022801"/>
    </source>
</evidence>
<keyword evidence="1 4" id="KW-0378">Hydrolase</keyword>
<keyword evidence="8" id="KW-1185">Reference proteome</keyword>
<accession>A0AAE1U552</accession>
<dbReference type="Proteomes" id="UP001292094">
    <property type="component" value="Unassembled WGS sequence"/>
</dbReference>
<dbReference type="GO" id="GO:0016020">
    <property type="term" value="C:membrane"/>
    <property type="evidence" value="ECO:0007669"/>
    <property type="project" value="TreeGrafter"/>
</dbReference>
<evidence type="ECO:0000259" key="6">
    <source>
        <dbReference type="PROSITE" id="PS51635"/>
    </source>
</evidence>
<dbReference type="Pfam" id="PF01734">
    <property type="entry name" value="Patatin"/>
    <property type="match status" value="1"/>
</dbReference>
<dbReference type="Gene3D" id="3.40.1090.10">
    <property type="entry name" value="Cytosolic phospholipase A2 catalytic domain"/>
    <property type="match status" value="1"/>
</dbReference>
<dbReference type="InterPro" id="IPR045217">
    <property type="entry name" value="PNPLA8-like"/>
</dbReference>
<reference evidence="7" key="1">
    <citation type="submission" date="2023-11" db="EMBL/GenBank/DDBJ databases">
        <title>Genome assemblies of two species of porcelain crab, Petrolisthes cinctipes and Petrolisthes manimaculis (Anomura: Porcellanidae).</title>
        <authorList>
            <person name="Angst P."/>
        </authorList>
    </citation>
    <scope>NUCLEOTIDE SEQUENCE</scope>
    <source>
        <strain evidence="7">PB745_02</strain>
        <tissue evidence="7">Gill</tissue>
    </source>
</reference>
<feature type="short sequence motif" description="GXSXG" evidence="4">
    <location>
        <begin position="259"/>
        <end position="263"/>
    </location>
</feature>
<dbReference type="GO" id="GO:0019369">
    <property type="term" value="P:arachidonate metabolic process"/>
    <property type="evidence" value="ECO:0007669"/>
    <property type="project" value="TreeGrafter"/>
</dbReference>
<keyword evidence="2 4" id="KW-0442">Lipid degradation</keyword>
<evidence type="ECO:0000313" key="7">
    <source>
        <dbReference type="EMBL" id="KAK4306409.1"/>
    </source>
</evidence>
<feature type="domain" description="PNPLA" evidence="6">
    <location>
        <begin position="223"/>
        <end position="416"/>
    </location>
</feature>
<dbReference type="PANTHER" id="PTHR24185">
    <property type="entry name" value="CALCIUM-INDEPENDENT PHOSPHOLIPASE A2-GAMMA"/>
    <property type="match status" value="1"/>
</dbReference>
<dbReference type="InterPro" id="IPR002641">
    <property type="entry name" value="PNPLA_dom"/>
</dbReference>
<feature type="region of interest" description="Disordered" evidence="5">
    <location>
        <begin position="58"/>
        <end position="78"/>
    </location>
</feature>
<gene>
    <name evidence="7" type="ORF">Pmani_021765</name>
</gene>
<keyword evidence="3 4" id="KW-0443">Lipid metabolism</keyword>
<dbReference type="AlphaFoldDB" id="A0AAE1U552"/>
<evidence type="ECO:0000256" key="4">
    <source>
        <dbReference type="PROSITE-ProRule" id="PRU01161"/>
    </source>
</evidence>
<evidence type="ECO:0000256" key="3">
    <source>
        <dbReference type="ARBA" id="ARBA00023098"/>
    </source>
</evidence>
<protein>
    <recommendedName>
        <fullName evidence="6">PNPLA domain-containing protein</fullName>
    </recommendedName>
</protein>
<feature type="short sequence motif" description="GXGXXG" evidence="4">
    <location>
        <begin position="227"/>
        <end position="232"/>
    </location>
</feature>
<evidence type="ECO:0000313" key="8">
    <source>
        <dbReference type="Proteomes" id="UP001292094"/>
    </source>
</evidence>
<dbReference type="GO" id="GO:0047499">
    <property type="term" value="F:calcium-independent phospholipase A2 activity"/>
    <property type="evidence" value="ECO:0007669"/>
    <property type="project" value="TreeGrafter"/>
</dbReference>
<dbReference type="CDD" id="cd07211">
    <property type="entry name" value="Pat_PNPLA8"/>
    <property type="match status" value="1"/>
</dbReference>
<dbReference type="SUPFAM" id="SSF52151">
    <property type="entry name" value="FabD/lysophospholipase-like"/>
    <property type="match status" value="1"/>
</dbReference>
<dbReference type="PANTHER" id="PTHR24185:SF1">
    <property type="entry name" value="CALCIUM-INDEPENDENT PHOSPHOLIPASE A2-GAMMA"/>
    <property type="match status" value="1"/>
</dbReference>
<sequence>MASGGSSVSQWRVLTYLRDYIARTSPIVASFQRDLPHLVEKVVDTVHTNNKTTSLTEAQKVEDSDKTPSSVKADAGGSSEASYDLQKALRSVNAYIPLYFSQVRQSLYKREPPEAVEKNIPKWKTRKAMVCSKASIDARTRFLIKGLGGHLTESGQVRRLQELCTHLKQYPQAKGVAVKRGGIGRLLKMSELTKNMSVEGEVREALALLGYTAPTKAHGIRLLTIDGGGVRGLVALEVLRKIEEEAGRPVNELFDMICGVSTGAILAVMLGIHRIPLDECETLYKELSTKIFTQTTLKGATSLFMKNSYYDSDSWTEILKENMGEKCLIETARDDVAKVCLVATSANTNRVQAYLFRNYNLPYRVTSHYRGSSLPRLWEAVRASAAAPGYFSEFRIDDLIFLDGGLFVNNPSAIALHEAKQVWGDAALQCVVSVGTGRHEPIDTTNTNAESSISWATRIRTILNSATDTEGVHTTLHDLLPGHLYYRFNPYLSDDIGLDEISSDRLSLMMEDTKLYLRKNETKIQEAARSLSKTKTSSDRIKDWCLYQRQVWPAY</sequence>
<name>A0AAE1U552_9EUCA</name>
<feature type="active site" description="Proton acceptor" evidence="4">
    <location>
        <position position="403"/>
    </location>
</feature>